<dbReference type="EMBL" id="JAGSOH010000144">
    <property type="protein sequence ID" value="MBR7830620.1"/>
    <property type="molecule type" value="Genomic_DNA"/>
</dbReference>
<organism evidence="1 2">
    <name type="scientific">Actinospica acidithermotolerans</name>
    <dbReference type="NCBI Taxonomy" id="2828514"/>
    <lineage>
        <taxon>Bacteria</taxon>
        <taxon>Bacillati</taxon>
        <taxon>Actinomycetota</taxon>
        <taxon>Actinomycetes</taxon>
        <taxon>Catenulisporales</taxon>
        <taxon>Actinospicaceae</taxon>
        <taxon>Actinospica</taxon>
    </lineage>
</organism>
<name>A0A941EH83_9ACTN</name>
<gene>
    <name evidence="1" type="ORF">KDK95_30240</name>
</gene>
<dbReference type="RefSeq" id="WP_212521744.1">
    <property type="nucleotide sequence ID" value="NZ_JAGSOH010000144.1"/>
</dbReference>
<evidence type="ECO:0000313" key="1">
    <source>
        <dbReference type="EMBL" id="MBR7830620.1"/>
    </source>
</evidence>
<keyword evidence="2" id="KW-1185">Reference proteome</keyword>
<dbReference type="Proteomes" id="UP000676325">
    <property type="component" value="Unassembled WGS sequence"/>
</dbReference>
<comment type="caution">
    <text evidence="1">The sequence shown here is derived from an EMBL/GenBank/DDBJ whole genome shotgun (WGS) entry which is preliminary data.</text>
</comment>
<dbReference type="AlphaFoldDB" id="A0A941EH83"/>
<proteinExistence type="predicted"/>
<sequence length="137" mass="14564">MDDTPNLDTVVPEPRPVDLSDPDLAIPAGVGAVLITDAEGDRGRVSGRWLAEPDWPRRIDGDVVANLADCAAHDKLLEGLHVTVHLVHDGKVMPLGTWHQVPIFDLAATLRGCASTATALHSELEEAGIECATHPAE</sequence>
<protein>
    <submittedName>
        <fullName evidence="1">Uncharacterized protein</fullName>
    </submittedName>
</protein>
<evidence type="ECO:0000313" key="2">
    <source>
        <dbReference type="Proteomes" id="UP000676325"/>
    </source>
</evidence>
<accession>A0A941EH83</accession>
<reference evidence="1" key="1">
    <citation type="submission" date="2021-04" db="EMBL/GenBank/DDBJ databases">
        <title>Genome based classification of Actinospica acidithermotolerans sp. nov., an actinobacterium isolated from an Indonesian hot spring.</title>
        <authorList>
            <person name="Kusuma A.B."/>
            <person name="Putra K.E."/>
            <person name="Nafisah S."/>
            <person name="Loh J."/>
            <person name="Nouioui I."/>
            <person name="Goodfellow M."/>
        </authorList>
    </citation>
    <scope>NUCLEOTIDE SEQUENCE</scope>
    <source>
        <strain evidence="1">MGRD01-02</strain>
    </source>
</reference>